<accession>A0ABP7SZ62</accession>
<sequence>MTKPSAWPEYVRCVSFQATVEPLDSPAPGSPLQLSFQYRVDGEAGLFRVLSEVYDDDLLVFMTHIARFAVAPLPDDASEDVIGSFIDESVVPAVFPYIQEGAASAAARVRPKQPLLIKWNYDEPLHLVKASEKD</sequence>
<gene>
    <name evidence="1" type="ORF">GCM10022247_47900</name>
</gene>
<evidence type="ECO:0000313" key="1">
    <source>
        <dbReference type="EMBL" id="GAA4018697.1"/>
    </source>
</evidence>
<name>A0ABP7SZ62_9PSEU</name>
<evidence type="ECO:0000313" key="2">
    <source>
        <dbReference type="Proteomes" id="UP001501747"/>
    </source>
</evidence>
<organism evidence="1 2">
    <name type="scientific">Allokutzneria multivorans</name>
    <dbReference type="NCBI Taxonomy" id="1142134"/>
    <lineage>
        <taxon>Bacteria</taxon>
        <taxon>Bacillati</taxon>
        <taxon>Actinomycetota</taxon>
        <taxon>Actinomycetes</taxon>
        <taxon>Pseudonocardiales</taxon>
        <taxon>Pseudonocardiaceae</taxon>
        <taxon>Allokutzneria</taxon>
    </lineage>
</organism>
<dbReference type="EMBL" id="BAABAL010000017">
    <property type="protein sequence ID" value="GAA4018697.1"/>
    <property type="molecule type" value="Genomic_DNA"/>
</dbReference>
<dbReference type="Proteomes" id="UP001501747">
    <property type="component" value="Unassembled WGS sequence"/>
</dbReference>
<protein>
    <submittedName>
        <fullName evidence="1">Uncharacterized protein</fullName>
    </submittedName>
</protein>
<reference evidence="2" key="1">
    <citation type="journal article" date="2019" name="Int. J. Syst. Evol. Microbiol.">
        <title>The Global Catalogue of Microorganisms (GCM) 10K type strain sequencing project: providing services to taxonomists for standard genome sequencing and annotation.</title>
        <authorList>
            <consortium name="The Broad Institute Genomics Platform"/>
            <consortium name="The Broad Institute Genome Sequencing Center for Infectious Disease"/>
            <person name="Wu L."/>
            <person name="Ma J."/>
        </authorList>
    </citation>
    <scope>NUCLEOTIDE SEQUENCE [LARGE SCALE GENOMIC DNA]</scope>
    <source>
        <strain evidence="2">JCM 17342</strain>
    </source>
</reference>
<keyword evidence="2" id="KW-1185">Reference proteome</keyword>
<proteinExistence type="predicted"/>
<comment type="caution">
    <text evidence="1">The sequence shown here is derived from an EMBL/GenBank/DDBJ whole genome shotgun (WGS) entry which is preliminary data.</text>
</comment>